<evidence type="ECO:0000256" key="1">
    <source>
        <dbReference type="ARBA" id="ARBA00023015"/>
    </source>
</evidence>
<name>A0ABU9T6V7_9HYPH</name>
<dbReference type="EMBL" id="JBBMQO010000005">
    <property type="protein sequence ID" value="MEM5501865.1"/>
    <property type="molecule type" value="Genomic_DNA"/>
</dbReference>
<dbReference type="InterPro" id="IPR036388">
    <property type="entry name" value="WH-like_DNA-bd_sf"/>
</dbReference>
<keyword evidence="1" id="KW-0805">Transcription regulation</keyword>
<gene>
    <name evidence="6" type="ORF">WNY59_09720</name>
</gene>
<dbReference type="InterPro" id="IPR029016">
    <property type="entry name" value="GAF-like_dom_sf"/>
</dbReference>
<dbReference type="Pfam" id="PF01614">
    <property type="entry name" value="IclR_C"/>
    <property type="match status" value="1"/>
</dbReference>
<dbReference type="InterPro" id="IPR005471">
    <property type="entry name" value="Tscrpt_reg_IclR_N"/>
</dbReference>
<evidence type="ECO:0000259" key="4">
    <source>
        <dbReference type="PROSITE" id="PS51077"/>
    </source>
</evidence>
<dbReference type="SUPFAM" id="SSF55781">
    <property type="entry name" value="GAF domain-like"/>
    <property type="match status" value="1"/>
</dbReference>
<feature type="domain" description="IclR-ED" evidence="5">
    <location>
        <begin position="84"/>
        <end position="263"/>
    </location>
</feature>
<dbReference type="InterPro" id="IPR050707">
    <property type="entry name" value="HTH_MetabolicPath_Reg"/>
</dbReference>
<dbReference type="PROSITE" id="PS51077">
    <property type="entry name" value="HTH_ICLR"/>
    <property type="match status" value="1"/>
</dbReference>
<keyword evidence="3" id="KW-0804">Transcription</keyword>
<evidence type="ECO:0000313" key="6">
    <source>
        <dbReference type="EMBL" id="MEM5501865.1"/>
    </source>
</evidence>
<organism evidence="6 7">
    <name type="scientific">Ahrensia kielensis</name>
    <dbReference type="NCBI Taxonomy" id="76980"/>
    <lineage>
        <taxon>Bacteria</taxon>
        <taxon>Pseudomonadati</taxon>
        <taxon>Pseudomonadota</taxon>
        <taxon>Alphaproteobacteria</taxon>
        <taxon>Hyphomicrobiales</taxon>
        <taxon>Ahrensiaceae</taxon>
        <taxon>Ahrensia</taxon>
    </lineage>
</organism>
<dbReference type="RefSeq" id="WP_342848287.1">
    <property type="nucleotide sequence ID" value="NZ_JBBMQO010000005.1"/>
</dbReference>
<dbReference type="InterPro" id="IPR036390">
    <property type="entry name" value="WH_DNA-bd_sf"/>
</dbReference>
<dbReference type="InterPro" id="IPR014757">
    <property type="entry name" value="Tscrpt_reg_IclR_C"/>
</dbReference>
<dbReference type="PROSITE" id="PS51078">
    <property type="entry name" value="ICLR_ED"/>
    <property type="match status" value="1"/>
</dbReference>
<proteinExistence type="predicted"/>
<evidence type="ECO:0000256" key="2">
    <source>
        <dbReference type="ARBA" id="ARBA00023125"/>
    </source>
</evidence>
<dbReference type="PANTHER" id="PTHR30136">
    <property type="entry name" value="HELIX-TURN-HELIX TRANSCRIPTIONAL REGULATOR, ICLR FAMILY"/>
    <property type="match status" value="1"/>
</dbReference>
<keyword evidence="2" id="KW-0238">DNA-binding</keyword>
<comment type="caution">
    <text evidence="6">The sequence shown here is derived from an EMBL/GenBank/DDBJ whole genome shotgun (WGS) entry which is preliminary data.</text>
</comment>
<sequence>MNLTHKPQQTPVTKDSAQYSAPALSKGLRVLEYLSDCGGPSTTQEIAKELNVTRNEIFRVIAVLEMEGYLLKAGTPQGYVISGRLLELGLKEPQINDIFEVVSPLADNLTKTTGVPCQLVFASRDEMIVIRRWEPKDRLSISVPVGSRRDLEVTASGIAMLCSMSAEELSRTSDEIQKRNPSFSQDELSTYRSDLQIHGYLKFNSRLMDSVIDVSAPLVSKSGQVIGALTVPYTNNATCECTITEIGSMLSEISKHVSRQLIRS</sequence>
<dbReference type="Gene3D" id="1.10.10.10">
    <property type="entry name" value="Winged helix-like DNA-binding domain superfamily/Winged helix DNA-binding domain"/>
    <property type="match status" value="1"/>
</dbReference>
<dbReference type="PANTHER" id="PTHR30136:SF7">
    <property type="entry name" value="HTH-TYPE TRANSCRIPTIONAL REGULATOR KDGR-RELATED"/>
    <property type="match status" value="1"/>
</dbReference>
<accession>A0ABU9T6V7</accession>
<dbReference type="Gene3D" id="3.30.450.40">
    <property type="match status" value="1"/>
</dbReference>
<reference evidence="6 7" key="1">
    <citation type="submission" date="2024-03" db="EMBL/GenBank/DDBJ databases">
        <title>Community enrichment and isolation of bacterial strains for fucoidan degradation.</title>
        <authorList>
            <person name="Sichert A."/>
        </authorList>
    </citation>
    <scope>NUCLEOTIDE SEQUENCE [LARGE SCALE GENOMIC DNA]</scope>
    <source>
        <strain evidence="6 7">AS62</strain>
    </source>
</reference>
<dbReference type="SMART" id="SM00346">
    <property type="entry name" value="HTH_ICLR"/>
    <property type="match status" value="1"/>
</dbReference>
<dbReference type="Pfam" id="PF09339">
    <property type="entry name" value="HTH_IclR"/>
    <property type="match status" value="1"/>
</dbReference>
<evidence type="ECO:0000259" key="5">
    <source>
        <dbReference type="PROSITE" id="PS51078"/>
    </source>
</evidence>
<feature type="domain" description="HTH iclR-type" evidence="4">
    <location>
        <begin position="21"/>
        <end position="83"/>
    </location>
</feature>
<keyword evidence="7" id="KW-1185">Reference proteome</keyword>
<evidence type="ECO:0000256" key="3">
    <source>
        <dbReference type="ARBA" id="ARBA00023163"/>
    </source>
</evidence>
<dbReference type="Proteomes" id="UP001477870">
    <property type="component" value="Unassembled WGS sequence"/>
</dbReference>
<dbReference type="SUPFAM" id="SSF46785">
    <property type="entry name" value="Winged helix' DNA-binding domain"/>
    <property type="match status" value="1"/>
</dbReference>
<evidence type="ECO:0000313" key="7">
    <source>
        <dbReference type="Proteomes" id="UP001477870"/>
    </source>
</evidence>
<protein>
    <submittedName>
        <fullName evidence="6">Helix-turn-helix domain-containing protein</fullName>
    </submittedName>
</protein>